<keyword evidence="17" id="KW-0325">Glycoprotein</keyword>
<evidence type="ECO:0000256" key="3">
    <source>
        <dbReference type="ARBA" id="ARBA00004555"/>
    </source>
</evidence>
<keyword evidence="9" id="KW-0479">Metal-binding</keyword>
<dbReference type="Proteomes" id="UP000648482">
    <property type="component" value="Unassembled WGS sequence"/>
</dbReference>
<evidence type="ECO:0000256" key="20">
    <source>
        <dbReference type="ARBA" id="ARBA00033328"/>
    </source>
</evidence>
<keyword evidence="6" id="KW-0964">Secreted</keyword>
<evidence type="ECO:0000256" key="13">
    <source>
        <dbReference type="ARBA" id="ARBA00022833"/>
    </source>
</evidence>
<feature type="signal peptide" evidence="21">
    <location>
        <begin position="1"/>
        <end position="18"/>
    </location>
</feature>
<keyword evidence="11" id="KW-0378">Hydrolase</keyword>
<dbReference type="Gene3D" id="3.40.630.10">
    <property type="entry name" value="Zn peptidases"/>
    <property type="match status" value="1"/>
</dbReference>
<evidence type="ECO:0000256" key="11">
    <source>
        <dbReference type="ARBA" id="ARBA00022801"/>
    </source>
</evidence>
<evidence type="ECO:0000256" key="6">
    <source>
        <dbReference type="ARBA" id="ARBA00022525"/>
    </source>
</evidence>
<feature type="chain" id="PRO_5047013598" description="Carboxypeptidase Q" evidence="21">
    <location>
        <begin position="19"/>
        <end position="466"/>
    </location>
</feature>
<evidence type="ECO:0000313" key="23">
    <source>
        <dbReference type="EMBL" id="MBE0358715.1"/>
    </source>
</evidence>
<reference evidence="23 24" key="1">
    <citation type="submission" date="2015-06" db="EMBL/GenBank/DDBJ databases">
        <title>Genome sequence of Pseudoalteromonas aliena.</title>
        <authorList>
            <person name="Xie B.-B."/>
            <person name="Rong J.-C."/>
            <person name="Qin Q.-L."/>
            <person name="Zhang Y.-Z."/>
        </authorList>
    </citation>
    <scope>NUCLEOTIDE SEQUENCE [LARGE SCALE GENOMIC DNA]</scope>
    <source>
        <strain evidence="23 24">SW19</strain>
    </source>
</reference>
<evidence type="ECO:0000256" key="5">
    <source>
        <dbReference type="ARBA" id="ARBA00014116"/>
    </source>
</evidence>
<keyword evidence="15" id="KW-0482">Metalloprotease</keyword>
<keyword evidence="24" id="KW-1185">Reference proteome</keyword>
<keyword evidence="13" id="KW-0862">Zinc</keyword>
<evidence type="ECO:0000256" key="2">
    <source>
        <dbReference type="ARBA" id="ARBA00004371"/>
    </source>
</evidence>
<keyword evidence="8" id="KW-0645">Protease</keyword>
<dbReference type="RefSeq" id="WP_193155097.1">
    <property type="nucleotide sequence ID" value="NZ_AQGU01000023.1"/>
</dbReference>
<comment type="subunit">
    <text evidence="19">Homodimer. The monomeric form is inactive while the homodimer is active.</text>
</comment>
<evidence type="ECO:0000256" key="18">
    <source>
        <dbReference type="ARBA" id="ARBA00023228"/>
    </source>
</evidence>
<gene>
    <name evidence="23" type="ORF">PALI_a3744</name>
</gene>
<sequence length="466" mass="50378">MKKLITALLLTSSLTANASNTEFTQKQLQQIDEVRTSALNSDLSYKLLESLTTEVGPRLPGTENDKKAVAWAQEKFNELGFDKVWLEEATFPEWRRFSESGKILTPSEQTLHLTALGHSVSTPKDGITAEVILFETLDELIAAPANSLKGKIAYINYRMNRDIDGNGYGPAVRARSTGSVEAAKKGAIGYMMRSVSTAHHRFAHTGGSHYKDGVTKIPNVTIANPDADQVARLIALGKSVTVNINVQNEDRGQGTGYNVIGQFNGTENPEQYVLIGGHLDSWDLGTGALDDGAGVALTMAAAKHISDVKRTKRSIRVVLFAAEELGLWGAKAYFAQHNNELNNIVAAAESDFGADVVYAFESNVSAESLPVVRAIAKELAPLNIEYIGRNQANGGPDLIPLKAATSAPIFELAQDGTDYFDYHHTADDTLDKVTPAKLRQNTAAYAVFALMAADAKTTIKPKAQNK</sequence>
<evidence type="ECO:0000256" key="4">
    <source>
        <dbReference type="ARBA" id="ARBA00004613"/>
    </source>
</evidence>
<evidence type="ECO:0000313" key="24">
    <source>
        <dbReference type="Proteomes" id="UP000648482"/>
    </source>
</evidence>
<evidence type="ECO:0000256" key="21">
    <source>
        <dbReference type="SAM" id="SignalP"/>
    </source>
</evidence>
<name>A0ABR9DWH0_9GAMM</name>
<evidence type="ECO:0000256" key="17">
    <source>
        <dbReference type="ARBA" id="ARBA00023180"/>
    </source>
</evidence>
<evidence type="ECO:0000256" key="1">
    <source>
        <dbReference type="ARBA" id="ARBA00004240"/>
    </source>
</evidence>
<evidence type="ECO:0000256" key="10">
    <source>
        <dbReference type="ARBA" id="ARBA00022729"/>
    </source>
</evidence>
<evidence type="ECO:0000259" key="22">
    <source>
        <dbReference type="Pfam" id="PF04389"/>
    </source>
</evidence>
<evidence type="ECO:0000256" key="19">
    <source>
        <dbReference type="ARBA" id="ARBA00025833"/>
    </source>
</evidence>
<keyword evidence="7" id="KW-0121">Carboxypeptidase</keyword>
<dbReference type="Pfam" id="PF04389">
    <property type="entry name" value="Peptidase_M28"/>
    <property type="match status" value="1"/>
</dbReference>
<protein>
    <recommendedName>
        <fullName evidence="5">Carboxypeptidase Q</fullName>
    </recommendedName>
    <alternativeName>
        <fullName evidence="20">Plasma glutamate carboxypeptidase</fullName>
    </alternativeName>
</protein>
<evidence type="ECO:0000256" key="14">
    <source>
        <dbReference type="ARBA" id="ARBA00023034"/>
    </source>
</evidence>
<evidence type="ECO:0000256" key="7">
    <source>
        <dbReference type="ARBA" id="ARBA00022645"/>
    </source>
</evidence>
<dbReference type="InterPro" id="IPR039866">
    <property type="entry name" value="CPQ"/>
</dbReference>
<dbReference type="PANTHER" id="PTHR12053">
    <property type="entry name" value="PROTEASE FAMILY M28 PLASMA GLUTAMATE CARBOXYPEPTIDASE-RELATED"/>
    <property type="match status" value="1"/>
</dbReference>
<keyword evidence="12" id="KW-0256">Endoplasmic reticulum</keyword>
<keyword evidence="16" id="KW-0865">Zymogen</keyword>
<evidence type="ECO:0000256" key="12">
    <source>
        <dbReference type="ARBA" id="ARBA00022824"/>
    </source>
</evidence>
<comment type="subcellular location">
    <subcellularLocation>
        <location evidence="1">Endoplasmic reticulum</location>
    </subcellularLocation>
    <subcellularLocation>
        <location evidence="3">Golgi apparatus</location>
    </subcellularLocation>
    <subcellularLocation>
        <location evidence="2">Lysosome</location>
    </subcellularLocation>
    <subcellularLocation>
        <location evidence="4">Secreted</location>
    </subcellularLocation>
</comment>
<dbReference type="EMBL" id="AQGU01000023">
    <property type="protein sequence ID" value="MBE0358715.1"/>
    <property type="molecule type" value="Genomic_DNA"/>
</dbReference>
<organism evidence="23 24">
    <name type="scientific">Pseudoalteromonas aliena SW19</name>
    <dbReference type="NCBI Taxonomy" id="1314866"/>
    <lineage>
        <taxon>Bacteria</taxon>
        <taxon>Pseudomonadati</taxon>
        <taxon>Pseudomonadota</taxon>
        <taxon>Gammaproteobacteria</taxon>
        <taxon>Alteromonadales</taxon>
        <taxon>Pseudoalteromonadaceae</taxon>
        <taxon>Pseudoalteromonas</taxon>
    </lineage>
</organism>
<accession>A0ABR9DWH0</accession>
<keyword evidence="14" id="KW-0333">Golgi apparatus</keyword>
<dbReference type="InterPro" id="IPR007484">
    <property type="entry name" value="Peptidase_M28"/>
</dbReference>
<feature type="domain" description="Peptidase M28" evidence="22">
    <location>
        <begin position="258"/>
        <end position="446"/>
    </location>
</feature>
<dbReference type="PANTHER" id="PTHR12053:SF3">
    <property type="entry name" value="CARBOXYPEPTIDASE Q"/>
    <property type="match status" value="1"/>
</dbReference>
<keyword evidence="10 21" id="KW-0732">Signal</keyword>
<evidence type="ECO:0000256" key="15">
    <source>
        <dbReference type="ARBA" id="ARBA00023049"/>
    </source>
</evidence>
<dbReference type="SUPFAM" id="SSF53187">
    <property type="entry name" value="Zn-dependent exopeptidases"/>
    <property type="match status" value="1"/>
</dbReference>
<keyword evidence="18" id="KW-0458">Lysosome</keyword>
<evidence type="ECO:0000256" key="8">
    <source>
        <dbReference type="ARBA" id="ARBA00022670"/>
    </source>
</evidence>
<dbReference type="Gene3D" id="3.50.30.30">
    <property type="match status" value="1"/>
</dbReference>
<evidence type="ECO:0000256" key="16">
    <source>
        <dbReference type="ARBA" id="ARBA00023145"/>
    </source>
</evidence>
<proteinExistence type="predicted"/>
<comment type="caution">
    <text evidence="23">The sequence shown here is derived from an EMBL/GenBank/DDBJ whole genome shotgun (WGS) entry which is preliminary data.</text>
</comment>
<evidence type="ECO:0000256" key="9">
    <source>
        <dbReference type="ARBA" id="ARBA00022723"/>
    </source>
</evidence>